<sequence length="156" mass="17104">MAPPAVPSPPHKERSMKYPLILGLLLAGLATCAHAADRYQAYLFDVIRQERGLAISIKKEIEKIQPGNYAALASGPQSPGEKLTLNGQTYYLYSMCEQHNCFDNNAAIFYSPKTRDLAGYVFQSDCSVKTFGNTSSAMQNALAQYLGTDASLNRCK</sequence>
<dbReference type="Pfam" id="PF08816">
    <property type="entry name" value="Ivy"/>
    <property type="match status" value="1"/>
</dbReference>
<dbReference type="Gene3D" id="3.40.1420.10">
    <property type="entry name" value="Inhibitor of vertebrate lysozyme"/>
    <property type="match status" value="1"/>
</dbReference>
<comment type="caution">
    <text evidence="2">The sequence shown here is derived from an EMBL/GenBank/DDBJ whole genome shotgun (WGS) entry which is preliminary data.</text>
</comment>
<dbReference type="Proteomes" id="UP000467214">
    <property type="component" value="Unassembled WGS sequence"/>
</dbReference>
<keyword evidence="3" id="KW-1185">Reference proteome</keyword>
<keyword evidence="1" id="KW-0732">Signal</keyword>
<organism evidence="2 3">
    <name type="scientific">Craterilacuibacter sinensis</name>
    <dbReference type="NCBI Taxonomy" id="2686017"/>
    <lineage>
        <taxon>Bacteria</taxon>
        <taxon>Pseudomonadati</taxon>
        <taxon>Pseudomonadota</taxon>
        <taxon>Betaproteobacteria</taxon>
        <taxon>Neisseriales</taxon>
        <taxon>Neisseriaceae</taxon>
        <taxon>Craterilacuibacter</taxon>
    </lineage>
</organism>
<dbReference type="SUPFAM" id="SSF89872">
    <property type="entry name" value="Inhibitor of vertebrate lysozyme, Ivy"/>
    <property type="match status" value="1"/>
</dbReference>
<name>A0A845BWG9_9NEIS</name>
<dbReference type="EMBL" id="WSSB01000006">
    <property type="protein sequence ID" value="MXR36853.1"/>
    <property type="molecule type" value="Genomic_DNA"/>
</dbReference>
<evidence type="ECO:0000256" key="1">
    <source>
        <dbReference type="SAM" id="SignalP"/>
    </source>
</evidence>
<dbReference type="InterPro" id="IPR036501">
    <property type="entry name" value="Inhibitor_vert_lysozyme_sf"/>
</dbReference>
<dbReference type="AlphaFoldDB" id="A0A845BWG9"/>
<accession>A0A845BWG9</accession>
<proteinExistence type="predicted"/>
<evidence type="ECO:0000313" key="3">
    <source>
        <dbReference type="Proteomes" id="UP000467214"/>
    </source>
</evidence>
<evidence type="ECO:0000313" key="2">
    <source>
        <dbReference type="EMBL" id="MXR36853.1"/>
    </source>
</evidence>
<gene>
    <name evidence="2" type="ORF">GQF02_07700</name>
</gene>
<protein>
    <submittedName>
        <fullName evidence="2">Uncharacterized protein</fullName>
    </submittedName>
</protein>
<feature type="chain" id="PRO_5032772619" evidence="1">
    <location>
        <begin position="36"/>
        <end position="156"/>
    </location>
</feature>
<feature type="signal peptide" evidence="1">
    <location>
        <begin position="1"/>
        <end position="35"/>
    </location>
</feature>
<reference evidence="2 3" key="1">
    <citation type="submission" date="2019-12" db="EMBL/GenBank/DDBJ databases">
        <title>Neisseriaceae gen. nov. sp. Genome sequencing and assembly.</title>
        <authorList>
            <person name="Liu Z."/>
            <person name="Li A."/>
        </authorList>
    </citation>
    <scope>NUCLEOTIDE SEQUENCE [LARGE SCALE GENOMIC DNA]</scope>
    <source>
        <strain evidence="2 3">B2N2-7</strain>
    </source>
</reference>